<dbReference type="InterPro" id="IPR004681">
    <property type="entry name" value="TRAP_DctM"/>
</dbReference>
<gene>
    <name evidence="9" type="ORF">JHE00_06290</name>
</gene>
<evidence type="ECO:0000256" key="3">
    <source>
        <dbReference type="ARBA" id="ARBA00022519"/>
    </source>
</evidence>
<dbReference type="GO" id="GO:0005886">
    <property type="term" value="C:plasma membrane"/>
    <property type="evidence" value="ECO:0007669"/>
    <property type="project" value="UniProtKB-SubCell"/>
</dbReference>
<evidence type="ECO:0000256" key="2">
    <source>
        <dbReference type="ARBA" id="ARBA00022475"/>
    </source>
</evidence>
<feature type="transmembrane region" description="Helical" evidence="7">
    <location>
        <begin position="395"/>
        <end position="416"/>
    </location>
</feature>
<evidence type="ECO:0000256" key="7">
    <source>
        <dbReference type="SAM" id="Phobius"/>
    </source>
</evidence>
<dbReference type="NCBIfam" id="TIGR00786">
    <property type="entry name" value="dctM"/>
    <property type="match status" value="1"/>
</dbReference>
<dbReference type="Proteomes" id="UP000635245">
    <property type="component" value="Unassembled WGS sequence"/>
</dbReference>
<feature type="transmembrane region" description="Helical" evidence="7">
    <location>
        <begin position="97"/>
        <end position="120"/>
    </location>
</feature>
<keyword evidence="6 7" id="KW-0472">Membrane</keyword>
<dbReference type="PIRSF" id="PIRSF006066">
    <property type="entry name" value="HI0050"/>
    <property type="match status" value="1"/>
</dbReference>
<accession>A0A934QNU4</accession>
<feature type="transmembrane region" description="Helical" evidence="7">
    <location>
        <begin position="336"/>
        <end position="355"/>
    </location>
</feature>
<dbReference type="Pfam" id="PF06808">
    <property type="entry name" value="DctM"/>
    <property type="match status" value="1"/>
</dbReference>
<proteinExistence type="predicted"/>
<dbReference type="InterPro" id="IPR010656">
    <property type="entry name" value="DctM"/>
</dbReference>
<keyword evidence="3" id="KW-0997">Cell inner membrane</keyword>
<feature type="transmembrane region" description="Helical" evidence="7">
    <location>
        <begin position="60"/>
        <end position="77"/>
    </location>
</feature>
<reference evidence="9" key="1">
    <citation type="submission" date="2020-12" db="EMBL/GenBank/DDBJ databases">
        <title>Prauserella sp. ASG 168, a novel actinomycete isolated from cave rock.</title>
        <authorList>
            <person name="Suriyachadkun C."/>
        </authorList>
    </citation>
    <scope>NUCLEOTIDE SEQUENCE</scope>
    <source>
        <strain evidence="9">ASG 168</strain>
    </source>
</reference>
<evidence type="ECO:0000313" key="9">
    <source>
        <dbReference type="EMBL" id="MBK1783935.1"/>
    </source>
</evidence>
<keyword evidence="2" id="KW-1003">Cell membrane</keyword>
<comment type="caution">
    <text evidence="9">The sequence shown here is derived from an EMBL/GenBank/DDBJ whole genome shotgun (WGS) entry which is preliminary data.</text>
</comment>
<feature type="transmembrane region" description="Helical" evidence="7">
    <location>
        <begin position="33"/>
        <end position="53"/>
    </location>
</feature>
<evidence type="ECO:0000256" key="5">
    <source>
        <dbReference type="ARBA" id="ARBA00022989"/>
    </source>
</evidence>
<dbReference type="PANTHER" id="PTHR33362">
    <property type="entry name" value="SIALIC ACID TRAP TRANSPORTER PERMEASE PROTEIN SIAT-RELATED"/>
    <property type="match status" value="1"/>
</dbReference>
<feature type="transmembrane region" description="Helical" evidence="7">
    <location>
        <begin position="141"/>
        <end position="164"/>
    </location>
</feature>
<comment type="subcellular location">
    <subcellularLocation>
        <location evidence="1">Cell inner membrane</location>
        <topology evidence="1">Multi-pass membrane protein</topology>
    </subcellularLocation>
</comment>
<organism evidence="9 10">
    <name type="scientific">Prauserella cavernicola</name>
    <dbReference type="NCBI Taxonomy" id="2800127"/>
    <lineage>
        <taxon>Bacteria</taxon>
        <taxon>Bacillati</taxon>
        <taxon>Actinomycetota</taxon>
        <taxon>Actinomycetes</taxon>
        <taxon>Pseudonocardiales</taxon>
        <taxon>Pseudonocardiaceae</taxon>
        <taxon>Prauserella</taxon>
    </lineage>
</organism>
<dbReference type="AlphaFoldDB" id="A0A934QNU4"/>
<evidence type="ECO:0000256" key="6">
    <source>
        <dbReference type="ARBA" id="ARBA00023136"/>
    </source>
</evidence>
<protein>
    <submittedName>
        <fullName evidence="9">TRAP transporter large permease</fullName>
    </submittedName>
</protein>
<evidence type="ECO:0000259" key="8">
    <source>
        <dbReference type="Pfam" id="PF06808"/>
    </source>
</evidence>
<name>A0A934QNU4_9PSEU</name>
<evidence type="ECO:0000256" key="4">
    <source>
        <dbReference type="ARBA" id="ARBA00022692"/>
    </source>
</evidence>
<feature type="domain" description="TRAP C4-dicarboxylate transport system permease DctM subunit" evidence="8">
    <location>
        <begin position="8"/>
        <end position="419"/>
    </location>
</feature>
<dbReference type="GO" id="GO:0022857">
    <property type="term" value="F:transmembrane transporter activity"/>
    <property type="evidence" value="ECO:0007669"/>
    <property type="project" value="TreeGrafter"/>
</dbReference>
<dbReference type="RefSeq" id="WP_200315597.1">
    <property type="nucleotide sequence ID" value="NZ_JAENJH010000001.1"/>
</dbReference>
<dbReference type="EMBL" id="JAENJH010000001">
    <property type="protein sequence ID" value="MBK1783935.1"/>
    <property type="molecule type" value="Genomic_DNA"/>
</dbReference>
<keyword evidence="10" id="KW-1185">Reference proteome</keyword>
<feature type="transmembrane region" description="Helical" evidence="7">
    <location>
        <begin position="274"/>
        <end position="295"/>
    </location>
</feature>
<evidence type="ECO:0000256" key="1">
    <source>
        <dbReference type="ARBA" id="ARBA00004429"/>
    </source>
</evidence>
<feature type="transmembrane region" description="Helical" evidence="7">
    <location>
        <begin position="170"/>
        <end position="195"/>
    </location>
</feature>
<feature type="transmembrane region" description="Helical" evidence="7">
    <location>
        <begin position="361"/>
        <end position="383"/>
    </location>
</feature>
<evidence type="ECO:0000313" key="10">
    <source>
        <dbReference type="Proteomes" id="UP000635245"/>
    </source>
</evidence>
<keyword evidence="4 7" id="KW-0812">Transmembrane</keyword>
<sequence length="430" mass="44311">MSVVIVIAVLLLLLLIRIPVGFAIAIAGTLGLYVHSGLSVVLGVLQSAPAAAVSSYSLSPIPLFILMAQFVVASGVMDDLFRATQVWVGRIRGGAGIAATGAGAMFAAVSGSSTAAAATLAHTSTTKMIASGYSPRISTGLVAVVGTLAAMVPPSIILVFYAILAEQSVGQVLVAGFLPGAMVTLALIVTLLILIKVNPASAPPGERHAWRDKLSSLTSAGPVLALFALVTGTVYFGVATPTEAAALGSLGGFAMLVARKRASWQAIKHAIVETINASVMILMIILGAHILGYFITSTRVTPAVVDWVGSLNVAPIVVIIVLAIGYVILGFFLDQIAILALTVPVVLPLIIELGYDPIWFGVLMVLLAEIGLVTPPLGLNVFVVARTAKRPVSEVFWGAAPFALAVAAVAALLIAFPEIVLWIPDTMAAE</sequence>
<dbReference type="PANTHER" id="PTHR33362:SF5">
    <property type="entry name" value="C4-DICARBOXYLATE TRAP TRANSPORTER LARGE PERMEASE PROTEIN DCTM"/>
    <property type="match status" value="1"/>
</dbReference>
<feature type="transmembrane region" description="Helical" evidence="7">
    <location>
        <begin position="216"/>
        <end position="238"/>
    </location>
</feature>
<keyword evidence="5 7" id="KW-1133">Transmembrane helix</keyword>
<feature type="transmembrane region" description="Helical" evidence="7">
    <location>
        <begin position="307"/>
        <end position="329"/>
    </location>
</feature>